<dbReference type="AlphaFoldDB" id="A0AAD5RLS9"/>
<dbReference type="InterPro" id="IPR021036">
    <property type="entry name" value="Ribosomal_mS45"/>
</dbReference>
<dbReference type="Pfam" id="PF12298">
    <property type="entry name" value="Bot1p"/>
    <property type="match status" value="1"/>
</dbReference>
<dbReference type="GO" id="GO:0003735">
    <property type="term" value="F:structural constituent of ribosome"/>
    <property type="evidence" value="ECO:0007669"/>
    <property type="project" value="TreeGrafter"/>
</dbReference>
<evidence type="ECO:0000313" key="2">
    <source>
        <dbReference type="Proteomes" id="UP001201980"/>
    </source>
</evidence>
<dbReference type="GO" id="GO:0032543">
    <property type="term" value="P:mitochondrial translation"/>
    <property type="evidence" value="ECO:0007669"/>
    <property type="project" value="TreeGrafter"/>
</dbReference>
<dbReference type="GO" id="GO:0005763">
    <property type="term" value="C:mitochondrial small ribosomal subunit"/>
    <property type="evidence" value="ECO:0007669"/>
    <property type="project" value="TreeGrafter"/>
</dbReference>
<proteinExistence type="predicted"/>
<dbReference type="PANTHER" id="PTHR28158">
    <property type="entry name" value="37S RIBOSOMAL PROTEIN S35, MITOCHONDRIAL"/>
    <property type="match status" value="1"/>
</dbReference>
<dbReference type="Proteomes" id="UP001201980">
    <property type="component" value="Unassembled WGS sequence"/>
</dbReference>
<keyword evidence="2" id="KW-1185">Reference proteome</keyword>
<dbReference type="PANTHER" id="PTHR28158:SF1">
    <property type="entry name" value="SMALL RIBOSOMAL SUBUNIT PROTEIN MS45"/>
    <property type="match status" value="1"/>
</dbReference>
<reference evidence="1" key="1">
    <citation type="submission" date="2022-07" db="EMBL/GenBank/DDBJ databases">
        <title>Draft genome sequence of Zalerion maritima ATCC 34329, a (micro)plastics degrading marine fungus.</title>
        <authorList>
            <person name="Paco A."/>
            <person name="Goncalves M.F.M."/>
            <person name="Rocha-Santos T.A.P."/>
            <person name="Alves A."/>
        </authorList>
    </citation>
    <scope>NUCLEOTIDE SEQUENCE</scope>
    <source>
        <strain evidence="1">ATCC 34329</strain>
    </source>
</reference>
<sequence>MFAWLQGKSVQMEYLAQTVADQNNRRIDENDKDPSIKRISAPQYVTGERERPFPMNNLFKSAPVLSDRSKNIIHKKIMEENRSVKAGRELAKPYAYAVYAMLPKSYIENAKEPHENINDVHAHRYTMQQLFLPVAESKRFTREDAARAFHRNLLPADKRLPIPELVQYEKDRLGGKGLADSMGRLLKDTTAMEQNMAERIKAREERDAARVTKVESGRFQFRFQNFEVEDVGRDGRGKKGTGWRYGVPLYDRQRGHTREVPEKVGI</sequence>
<protein>
    <submittedName>
        <fullName evidence="1">Ribosomal s35 mitochondrial</fullName>
    </submittedName>
</protein>
<name>A0AAD5RLS9_9PEZI</name>
<organism evidence="1 2">
    <name type="scientific">Zalerion maritima</name>
    <dbReference type="NCBI Taxonomy" id="339359"/>
    <lineage>
        <taxon>Eukaryota</taxon>
        <taxon>Fungi</taxon>
        <taxon>Dikarya</taxon>
        <taxon>Ascomycota</taxon>
        <taxon>Pezizomycotina</taxon>
        <taxon>Sordariomycetes</taxon>
        <taxon>Lulworthiomycetidae</taxon>
        <taxon>Lulworthiales</taxon>
        <taxon>Lulworthiaceae</taxon>
        <taxon>Zalerion</taxon>
    </lineage>
</organism>
<dbReference type="EMBL" id="JAKWBI020000252">
    <property type="protein sequence ID" value="KAJ2897901.1"/>
    <property type="molecule type" value="Genomic_DNA"/>
</dbReference>
<accession>A0AAD5RLS9</accession>
<gene>
    <name evidence="1" type="ORF">MKZ38_004316</name>
</gene>
<comment type="caution">
    <text evidence="1">The sequence shown here is derived from an EMBL/GenBank/DDBJ whole genome shotgun (WGS) entry which is preliminary data.</text>
</comment>
<evidence type="ECO:0000313" key="1">
    <source>
        <dbReference type="EMBL" id="KAJ2897901.1"/>
    </source>
</evidence>